<dbReference type="Proteomes" id="UP000187209">
    <property type="component" value="Unassembled WGS sequence"/>
</dbReference>
<organism evidence="1 2">
    <name type="scientific">Stentor coeruleus</name>
    <dbReference type="NCBI Taxonomy" id="5963"/>
    <lineage>
        <taxon>Eukaryota</taxon>
        <taxon>Sar</taxon>
        <taxon>Alveolata</taxon>
        <taxon>Ciliophora</taxon>
        <taxon>Postciliodesmatophora</taxon>
        <taxon>Heterotrichea</taxon>
        <taxon>Heterotrichida</taxon>
        <taxon>Stentoridae</taxon>
        <taxon>Stentor</taxon>
    </lineage>
</organism>
<evidence type="ECO:0000313" key="2">
    <source>
        <dbReference type="Proteomes" id="UP000187209"/>
    </source>
</evidence>
<evidence type="ECO:0000313" key="1">
    <source>
        <dbReference type="EMBL" id="OMJ72221.1"/>
    </source>
</evidence>
<proteinExistence type="predicted"/>
<gene>
    <name evidence="1" type="ORF">SteCoe_29396</name>
</gene>
<name>A0A1R2B616_9CILI</name>
<accession>A0A1R2B616</accession>
<dbReference type="EMBL" id="MPUH01000920">
    <property type="protein sequence ID" value="OMJ72221.1"/>
    <property type="molecule type" value="Genomic_DNA"/>
</dbReference>
<comment type="caution">
    <text evidence="1">The sequence shown here is derived from an EMBL/GenBank/DDBJ whole genome shotgun (WGS) entry which is preliminary data.</text>
</comment>
<reference evidence="1 2" key="1">
    <citation type="submission" date="2016-11" db="EMBL/GenBank/DDBJ databases">
        <title>The macronuclear genome of Stentor coeruleus: a giant cell with tiny introns.</title>
        <authorList>
            <person name="Slabodnick M."/>
            <person name="Ruby J.G."/>
            <person name="Reiff S.B."/>
            <person name="Swart E.C."/>
            <person name="Gosai S."/>
            <person name="Prabakaran S."/>
            <person name="Witkowska E."/>
            <person name="Larue G.E."/>
            <person name="Fisher S."/>
            <person name="Freeman R.M."/>
            <person name="Gunawardena J."/>
            <person name="Chu W."/>
            <person name="Stover N.A."/>
            <person name="Gregory B.D."/>
            <person name="Nowacki M."/>
            <person name="Derisi J."/>
            <person name="Roy S.W."/>
            <person name="Marshall W.F."/>
            <person name="Sood P."/>
        </authorList>
    </citation>
    <scope>NUCLEOTIDE SEQUENCE [LARGE SCALE GENOMIC DNA]</scope>
    <source>
        <strain evidence="1">WM001</strain>
    </source>
</reference>
<protein>
    <recommendedName>
        <fullName evidence="3">Dickkopf N-terminal cysteine-rich domain-containing protein</fullName>
    </recommendedName>
</protein>
<keyword evidence="2" id="KW-1185">Reference proteome</keyword>
<sequence length="356" mass="40385">MFVLFLLSTVHASLNCPKYTCKTDSQAFNPETCVYYKNSTNTYYAHECSKSSNHTYCDVTNNANSTCITKPVIGRLPGETCNVNITCASPGRCEYNKCTSGIKDSNCTDNLDCGVGLYCKTEGGISTCQDLIKAWDLVNLCTNDFQCQLNSSCNGTATKPGICIGYFNITRYEWVATCENFQNLLCETGYCVNDTKGIDNSNYKCFGDAQNNRAKPYTCKHEDCRSFEDKNLESQYIPGDCICGYNDERVGVCNLFNQDEKAQSYFTLLNNWLTGEKISRCHTNARFTASFTCMKDVGWSDADELIYKYYKITQYPYRYFAKDCVYETMLQEYKEFKDIYDWAVSLMVSGVVISLF</sequence>
<evidence type="ECO:0008006" key="3">
    <source>
        <dbReference type="Google" id="ProtNLM"/>
    </source>
</evidence>
<dbReference type="AlphaFoldDB" id="A0A1R2B616"/>